<dbReference type="EMBL" id="BARV01007727">
    <property type="protein sequence ID" value="GAI11914.1"/>
    <property type="molecule type" value="Genomic_DNA"/>
</dbReference>
<reference evidence="2" key="1">
    <citation type="journal article" date="2014" name="Front. Microbiol.">
        <title>High frequency of phylogenetically diverse reductive dehalogenase-homologous genes in deep subseafloor sedimentary metagenomes.</title>
        <authorList>
            <person name="Kawai M."/>
            <person name="Futagami T."/>
            <person name="Toyoda A."/>
            <person name="Takaki Y."/>
            <person name="Nishi S."/>
            <person name="Hori S."/>
            <person name="Arai W."/>
            <person name="Tsubouchi T."/>
            <person name="Morono Y."/>
            <person name="Uchiyama I."/>
            <person name="Ito T."/>
            <person name="Fujiyama A."/>
            <person name="Inagaki F."/>
            <person name="Takami H."/>
        </authorList>
    </citation>
    <scope>NUCLEOTIDE SEQUENCE</scope>
    <source>
        <strain evidence="2">Expedition CK06-06</strain>
    </source>
</reference>
<accession>X1MZX6</accession>
<dbReference type="Gene3D" id="3.40.50.720">
    <property type="entry name" value="NAD(P)-binding Rossmann-like Domain"/>
    <property type="match status" value="1"/>
</dbReference>
<sequence length="51" mass="5633">MLNKKLARCFVTGGADFIGSHLVDHLISSGEITVYDNLSSGKKEFIQHHSM</sequence>
<organism evidence="2">
    <name type="scientific">marine sediment metagenome</name>
    <dbReference type="NCBI Taxonomy" id="412755"/>
    <lineage>
        <taxon>unclassified sequences</taxon>
        <taxon>metagenomes</taxon>
        <taxon>ecological metagenomes</taxon>
    </lineage>
</organism>
<dbReference type="SUPFAM" id="SSF51735">
    <property type="entry name" value="NAD(P)-binding Rossmann-fold domains"/>
    <property type="match status" value="1"/>
</dbReference>
<protein>
    <recommendedName>
        <fullName evidence="1">NAD-dependent epimerase/dehydratase domain-containing protein</fullName>
    </recommendedName>
</protein>
<dbReference type="InterPro" id="IPR036291">
    <property type="entry name" value="NAD(P)-bd_dom_sf"/>
</dbReference>
<evidence type="ECO:0000313" key="2">
    <source>
        <dbReference type="EMBL" id="GAI11914.1"/>
    </source>
</evidence>
<dbReference type="Pfam" id="PF01370">
    <property type="entry name" value="Epimerase"/>
    <property type="match status" value="1"/>
</dbReference>
<comment type="caution">
    <text evidence="2">The sequence shown here is derived from an EMBL/GenBank/DDBJ whole genome shotgun (WGS) entry which is preliminary data.</text>
</comment>
<feature type="domain" description="NAD-dependent epimerase/dehydratase" evidence="1">
    <location>
        <begin position="10"/>
        <end position="46"/>
    </location>
</feature>
<evidence type="ECO:0000259" key="1">
    <source>
        <dbReference type="Pfam" id="PF01370"/>
    </source>
</evidence>
<dbReference type="AlphaFoldDB" id="X1MZX6"/>
<name>X1MZX6_9ZZZZ</name>
<gene>
    <name evidence="2" type="ORF">S06H3_15686</name>
</gene>
<dbReference type="InterPro" id="IPR001509">
    <property type="entry name" value="Epimerase_deHydtase"/>
</dbReference>
<proteinExistence type="predicted"/>